<name>A0A1H7WPZ7_OLID1</name>
<sequence>MPNTKPITENLIIPEEVVMNEIYYIRDQKVMLDRDLAELYGVETKVLKQAVKRNIDRFPKDFHFQLTTQQKNELVTNCDRFEKLTHAIVTANALRYRKLRNLNQKSFNITNCDLQ</sequence>
<reference evidence="3" key="1">
    <citation type="submission" date="2016-10" db="EMBL/GenBank/DDBJ databases">
        <authorList>
            <person name="Varghese N."/>
            <person name="Submissions S."/>
        </authorList>
    </citation>
    <scope>NUCLEOTIDE SEQUENCE [LARGE SCALE GENOMIC DNA]</scope>
    <source>
        <strain evidence="3">DSM 18733</strain>
    </source>
</reference>
<dbReference type="Pfam" id="PF10543">
    <property type="entry name" value="ORF6N"/>
    <property type="match status" value="1"/>
</dbReference>
<keyword evidence="3" id="KW-1185">Reference proteome</keyword>
<dbReference type="OrthoDB" id="9816206at2"/>
<dbReference type="RefSeq" id="WP_093329465.1">
    <property type="nucleotide sequence ID" value="NZ_FOAF01000009.1"/>
</dbReference>
<evidence type="ECO:0000313" key="2">
    <source>
        <dbReference type="EMBL" id="SEM23108.1"/>
    </source>
</evidence>
<gene>
    <name evidence="2" type="ORF">SAMN05661044_04589</name>
</gene>
<accession>A0A1H7WPZ7</accession>
<dbReference type="AlphaFoldDB" id="A0A1H7WPZ7"/>
<dbReference type="Proteomes" id="UP000199421">
    <property type="component" value="Unassembled WGS sequence"/>
</dbReference>
<organism evidence="2 3">
    <name type="scientific">Olivibacter domesticus</name>
    <name type="common">Pseudosphingobacterium domesticum</name>
    <dbReference type="NCBI Taxonomy" id="407022"/>
    <lineage>
        <taxon>Bacteria</taxon>
        <taxon>Pseudomonadati</taxon>
        <taxon>Bacteroidota</taxon>
        <taxon>Sphingobacteriia</taxon>
        <taxon>Sphingobacteriales</taxon>
        <taxon>Sphingobacteriaceae</taxon>
        <taxon>Olivibacter</taxon>
    </lineage>
</organism>
<evidence type="ECO:0000313" key="3">
    <source>
        <dbReference type="Proteomes" id="UP000199421"/>
    </source>
</evidence>
<proteinExistence type="predicted"/>
<feature type="domain" description="KilA-N DNA-binding" evidence="1">
    <location>
        <begin position="20"/>
        <end position="83"/>
    </location>
</feature>
<protein>
    <submittedName>
        <fullName evidence="2">ORF6N domain-containing protein</fullName>
    </submittedName>
</protein>
<dbReference type="EMBL" id="FOAF01000009">
    <property type="protein sequence ID" value="SEM23108.1"/>
    <property type="molecule type" value="Genomic_DNA"/>
</dbReference>
<dbReference type="STRING" id="407022.SAMN05661044_04589"/>
<evidence type="ECO:0000259" key="1">
    <source>
        <dbReference type="Pfam" id="PF10543"/>
    </source>
</evidence>
<dbReference type="InterPro" id="IPR018873">
    <property type="entry name" value="KilA-N_DNA-bd_domain"/>
</dbReference>